<dbReference type="RefSeq" id="WP_073050369.1">
    <property type="nucleotide sequence ID" value="NZ_FQZL01000028.1"/>
</dbReference>
<sequence>MKLNVIRKEELVVNKWSGGTTTQIAIYPEDAEYKKLDFLWRISSARVEAEKSEFTPLPGVERILIILDGELRLEHKGHHSKEMKKYSIDFFSGSWETTSEGKVTDFNVMTREGCSAKADIINMGDVMDEIPLVNGTNIFFCSEGEMELEINRTSLALEQGDTLIAEVPYDDCAAEIKGTGNATCINVKITYNK</sequence>
<dbReference type="Proteomes" id="UP000184052">
    <property type="component" value="Unassembled WGS sequence"/>
</dbReference>
<dbReference type="InterPro" id="IPR011051">
    <property type="entry name" value="RmlC_Cupin_sf"/>
</dbReference>
<dbReference type="EMBL" id="FQZL01000028">
    <property type="protein sequence ID" value="SHJ62518.1"/>
    <property type="molecule type" value="Genomic_DNA"/>
</dbReference>
<name>A0A1M6KU18_9FIRM</name>
<dbReference type="STRING" id="1121476.SAMN02745751_02986"/>
<proteinExistence type="predicted"/>
<accession>A0A1M6KU18</accession>
<protein>
    <submittedName>
        <fullName evidence="1">Various environmental stresses-induced protein Ves</fullName>
    </submittedName>
</protein>
<dbReference type="PANTHER" id="PTHR37943">
    <property type="entry name" value="PROTEIN VES"/>
    <property type="match status" value="1"/>
</dbReference>
<dbReference type="PANTHER" id="PTHR37943:SF1">
    <property type="entry name" value="PROTEIN VES"/>
    <property type="match status" value="1"/>
</dbReference>
<organism evidence="1 2">
    <name type="scientific">Dethiosulfatibacter aminovorans DSM 17477</name>
    <dbReference type="NCBI Taxonomy" id="1121476"/>
    <lineage>
        <taxon>Bacteria</taxon>
        <taxon>Bacillati</taxon>
        <taxon>Bacillota</taxon>
        <taxon>Tissierellia</taxon>
        <taxon>Dethiosulfatibacter</taxon>
    </lineage>
</organism>
<dbReference type="Pfam" id="PF05962">
    <property type="entry name" value="HutD"/>
    <property type="match status" value="1"/>
</dbReference>
<dbReference type="AlphaFoldDB" id="A0A1M6KU18"/>
<dbReference type="OrthoDB" id="9786443at2"/>
<keyword evidence="2" id="KW-1185">Reference proteome</keyword>
<dbReference type="InterPro" id="IPR010282">
    <property type="entry name" value="Uncharacterised_HutD/Ves"/>
</dbReference>
<gene>
    <name evidence="1" type="ORF">SAMN02745751_02986</name>
</gene>
<evidence type="ECO:0000313" key="1">
    <source>
        <dbReference type="EMBL" id="SHJ62518.1"/>
    </source>
</evidence>
<dbReference type="Gene3D" id="2.60.120.10">
    <property type="entry name" value="Jelly Rolls"/>
    <property type="match status" value="1"/>
</dbReference>
<evidence type="ECO:0000313" key="2">
    <source>
        <dbReference type="Proteomes" id="UP000184052"/>
    </source>
</evidence>
<dbReference type="InterPro" id="IPR014710">
    <property type="entry name" value="RmlC-like_jellyroll"/>
</dbReference>
<reference evidence="1 2" key="1">
    <citation type="submission" date="2016-11" db="EMBL/GenBank/DDBJ databases">
        <authorList>
            <person name="Jaros S."/>
            <person name="Januszkiewicz K."/>
            <person name="Wedrychowicz H."/>
        </authorList>
    </citation>
    <scope>NUCLEOTIDE SEQUENCE [LARGE SCALE GENOMIC DNA]</scope>
    <source>
        <strain evidence="1 2">DSM 17477</strain>
    </source>
</reference>
<dbReference type="SUPFAM" id="SSF51182">
    <property type="entry name" value="RmlC-like cupins"/>
    <property type="match status" value="1"/>
</dbReference>